<evidence type="ECO:0000256" key="1">
    <source>
        <dbReference type="SAM" id="MobiDB-lite"/>
    </source>
</evidence>
<accession>A0AAV7P9V6</accession>
<feature type="region of interest" description="Disordered" evidence="1">
    <location>
        <begin position="43"/>
        <end position="91"/>
    </location>
</feature>
<keyword evidence="3" id="KW-1185">Reference proteome</keyword>
<sequence>MTRCAQGPTCMPPEFTATEKGLRSLGWVKRQCGVVLAQRWNRQYSGGVQRGSTGKAGRPQGPKRPSTAVPAQHVTGSELDLVFSPGSKRQH</sequence>
<dbReference type="AlphaFoldDB" id="A0AAV7P9V6"/>
<dbReference type="Proteomes" id="UP001066276">
    <property type="component" value="Chromosome 7"/>
</dbReference>
<proteinExistence type="predicted"/>
<reference evidence="2" key="1">
    <citation type="journal article" date="2022" name="bioRxiv">
        <title>Sequencing and chromosome-scale assembly of the giantPleurodeles waltlgenome.</title>
        <authorList>
            <person name="Brown T."/>
            <person name="Elewa A."/>
            <person name="Iarovenko S."/>
            <person name="Subramanian E."/>
            <person name="Araus A.J."/>
            <person name="Petzold A."/>
            <person name="Susuki M."/>
            <person name="Suzuki K.-i.T."/>
            <person name="Hayashi T."/>
            <person name="Toyoda A."/>
            <person name="Oliveira C."/>
            <person name="Osipova E."/>
            <person name="Leigh N.D."/>
            <person name="Simon A."/>
            <person name="Yun M.H."/>
        </authorList>
    </citation>
    <scope>NUCLEOTIDE SEQUENCE</scope>
    <source>
        <strain evidence="2">20211129_DDA</strain>
        <tissue evidence="2">Liver</tissue>
    </source>
</reference>
<feature type="compositionally biased region" description="Polar residues" evidence="1">
    <location>
        <begin position="43"/>
        <end position="52"/>
    </location>
</feature>
<comment type="caution">
    <text evidence="2">The sequence shown here is derived from an EMBL/GenBank/DDBJ whole genome shotgun (WGS) entry which is preliminary data.</text>
</comment>
<evidence type="ECO:0000313" key="3">
    <source>
        <dbReference type="Proteomes" id="UP001066276"/>
    </source>
</evidence>
<evidence type="ECO:0000313" key="2">
    <source>
        <dbReference type="EMBL" id="KAJ1123348.1"/>
    </source>
</evidence>
<gene>
    <name evidence="2" type="ORF">NDU88_001818</name>
</gene>
<dbReference type="EMBL" id="JANPWB010000011">
    <property type="protein sequence ID" value="KAJ1123348.1"/>
    <property type="molecule type" value="Genomic_DNA"/>
</dbReference>
<name>A0AAV7P9V6_PLEWA</name>
<protein>
    <submittedName>
        <fullName evidence="2">Uncharacterized protein</fullName>
    </submittedName>
</protein>
<organism evidence="2 3">
    <name type="scientific">Pleurodeles waltl</name>
    <name type="common">Iberian ribbed newt</name>
    <dbReference type="NCBI Taxonomy" id="8319"/>
    <lineage>
        <taxon>Eukaryota</taxon>
        <taxon>Metazoa</taxon>
        <taxon>Chordata</taxon>
        <taxon>Craniata</taxon>
        <taxon>Vertebrata</taxon>
        <taxon>Euteleostomi</taxon>
        <taxon>Amphibia</taxon>
        <taxon>Batrachia</taxon>
        <taxon>Caudata</taxon>
        <taxon>Salamandroidea</taxon>
        <taxon>Salamandridae</taxon>
        <taxon>Pleurodelinae</taxon>
        <taxon>Pleurodeles</taxon>
    </lineage>
</organism>